<evidence type="ECO:0000313" key="8">
    <source>
        <dbReference type="EMBL" id="GLK54504.1"/>
    </source>
</evidence>
<keyword evidence="4 7" id="KW-0812">Transmembrane</keyword>
<feature type="transmembrane region" description="Helical" evidence="7">
    <location>
        <begin position="85"/>
        <end position="105"/>
    </location>
</feature>
<evidence type="ECO:0000256" key="4">
    <source>
        <dbReference type="ARBA" id="ARBA00022692"/>
    </source>
</evidence>
<dbReference type="PANTHER" id="PTHR33452">
    <property type="entry name" value="OXIDOREDUCTASE CATD-RELATED"/>
    <property type="match status" value="1"/>
</dbReference>
<dbReference type="Pfam" id="PF07681">
    <property type="entry name" value="DoxX"/>
    <property type="match status" value="1"/>
</dbReference>
<evidence type="ECO:0000256" key="6">
    <source>
        <dbReference type="ARBA" id="ARBA00023136"/>
    </source>
</evidence>
<dbReference type="AlphaFoldDB" id="A0A9W6ISE7"/>
<sequence>MPLPIASEAPNRNADARLVIPGLAGFYNRAYPMSYAALRIACGLTLVTHGLPKIMGTAHGSMADPMAGSTRLISETLGLPFGGELALFVAILEFAGGLMLAAGLLTRVVAPMFAVQMAVICWLLGATYPWIDRGFEYPLMLGFTALFIAFRGGGPLSLDRMIGREL</sequence>
<dbReference type="Proteomes" id="UP001143400">
    <property type="component" value="Unassembled WGS sequence"/>
</dbReference>
<keyword evidence="5 7" id="KW-1133">Transmembrane helix</keyword>
<feature type="transmembrane region" description="Helical" evidence="7">
    <location>
        <begin position="137"/>
        <end position="158"/>
    </location>
</feature>
<evidence type="ECO:0000313" key="9">
    <source>
        <dbReference type="EMBL" id="MBM7851448.1"/>
    </source>
</evidence>
<comment type="subcellular location">
    <subcellularLocation>
        <location evidence="1">Cell membrane</location>
        <topology evidence="1">Multi-pass membrane protein</topology>
    </subcellularLocation>
</comment>
<name>A0A9W6ISE7_9HYPH</name>
<protein>
    <submittedName>
        <fullName evidence="9">Oxidoreductase</fullName>
    </submittedName>
</protein>
<dbReference type="InterPro" id="IPR051907">
    <property type="entry name" value="DoxX-like_oxidoreductase"/>
</dbReference>
<evidence type="ECO:0000256" key="1">
    <source>
        <dbReference type="ARBA" id="ARBA00004651"/>
    </source>
</evidence>
<comment type="caution">
    <text evidence="8">The sequence shown here is derived from an EMBL/GenBank/DDBJ whole genome shotgun (WGS) entry which is preliminary data.</text>
</comment>
<reference evidence="9 10" key="2">
    <citation type="submission" date="2021-01" db="EMBL/GenBank/DDBJ databases">
        <title>Genomic Encyclopedia of Type Strains, Phase IV (KMG-IV): sequencing the most valuable type-strain genomes for metagenomic binning, comparative biology and taxonomic classification.</title>
        <authorList>
            <person name="Goeker M."/>
        </authorList>
    </citation>
    <scope>NUCLEOTIDE SEQUENCE [LARGE SCALE GENOMIC DNA]</scope>
    <source>
        <strain evidence="9 10">DSM 6130</strain>
    </source>
</reference>
<proteinExistence type="inferred from homology"/>
<accession>A0A9W6ISE7</accession>
<gene>
    <name evidence="8" type="ORF">GCM10008170_05230</name>
    <name evidence="9" type="ORF">JOD31_001673</name>
</gene>
<comment type="similarity">
    <text evidence="2">Belongs to the DoxX family.</text>
</comment>
<reference evidence="8" key="1">
    <citation type="journal article" date="2014" name="Int. J. Syst. Evol. Microbiol.">
        <title>Complete genome sequence of Corynebacterium casei LMG S-19264T (=DSM 44701T), isolated from a smear-ripened cheese.</title>
        <authorList>
            <consortium name="US DOE Joint Genome Institute (JGI-PGF)"/>
            <person name="Walter F."/>
            <person name="Albersmeier A."/>
            <person name="Kalinowski J."/>
            <person name="Ruckert C."/>
        </authorList>
    </citation>
    <scope>NUCLEOTIDE SEQUENCE</scope>
    <source>
        <strain evidence="8">VKM B-1606</strain>
    </source>
</reference>
<evidence type="ECO:0000256" key="7">
    <source>
        <dbReference type="SAM" id="Phobius"/>
    </source>
</evidence>
<evidence type="ECO:0000256" key="2">
    <source>
        <dbReference type="ARBA" id="ARBA00006679"/>
    </source>
</evidence>
<dbReference type="PANTHER" id="PTHR33452:SF4">
    <property type="entry name" value="BLL4328 PROTEIN"/>
    <property type="match status" value="1"/>
</dbReference>
<dbReference type="EMBL" id="JAFBCY010000002">
    <property type="protein sequence ID" value="MBM7851448.1"/>
    <property type="molecule type" value="Genomic_DNA"/>
</dbReference>
<organism evidence="8 11">
    <name type="scientific">Methylopila capsulata</name>
    <dbReference type="NCBI Taxonomy" id="61654"/>
    <lineage>
        <taxon>Bacteria</taxon>
        <taxon>Pseudomonadati</taxon>
        <taxon>Pseudomonadota</taxon>
        <taxon>Alphaproteobacteria</taxon>
        <taxon>Hyphomicrobiales</taxon>
        <taxon>Methylopilaceae</taxon>
        <taxon>Methylopila</taxon>
    </lineage>
</organism>
<dbReference type="EMBL" id="BSFF01000001">
    <property type="protein sequence ID" value="GLK54504.1"/>
    <property type="molecule type" value="Genomic_DNA"/>
</dbReference>
<feature type="transmembrane region" description="Helical" evidence="7">
    <location>
        <begin position="112"/>
        <end position="131"/>
    </location>
</feature>
<keyword evidence="6 7" id="KW-0472">Membrane</keyword>
<dbReference type="GO" id="GO:0005886">
    <property type="term" value="C:plasma membrane"/>
    <property type="evidence" value="ECO:0007669"/>
    <property type="project" value="UniProtKB-SubCell"/>
</dbReference>
<dbReference type="Proteomes" id="UP000758856">
    <property type="component" value="Unassembled WGS sequence"/>
</dbReference>
<evidence type="ECO:0000256" key="5">
    <source>
        <dbReference type="ARBA" id="ARBA00022989"/>
    </source>
</evidence>
<evidence type="ECO:0000256" key="3">
    <source>
        <dbReference type="ARBA" id="ARBA00022475"/>
    </source>
</evidence>
<keyword evidence="10" id="KW-1185">Reference proteome</keyword>
<dbReference type="InterPro" id="IPR032808">
    <property type="entry name" value="DoxX"/>
</dbReference>
<keyword evidence="3" id="KW-1003">Cell membrane</keyword>
<reference evidence="8" key="3">
    <citation type="submission" date="2023-01" db="EMBL/GenBank/DDBJ databases">
        <authorList>
            <person name="Sun Q."/>
            <person name="Evtushenko L."/>
        </authorList>
    </citation>
    <scope>NUCLEOTIDE SEQUENCE</scope>
    <source>
        <strain evidence="8">VKM B-1606</strain>
    </source>
</reference>
<evidence type="ECO:0000313" key="11">
    <source>
        <dbReference type="Proteomes" id="UP001143400"/>
    </source>
</evidence>
<evidence type="ECO:0000313" key="10">
    <source>
        <dbReference type="Proteomes" id="UP000758856"/>
    </source>
</evidence>
<dbReference type="RefSeq" id="WP_204949881.1">
    <property type="nucleotide sequence ID" value="NZ_BSFF01000001.1"/>
</dbReference>